<feature type="region of interest" description="Disordered" evidence="1">
    <location>
        <begin position="1"/>
        <end position="62"/>
    </location>
</feature>
<evidence type="ECO:0000259" key="2">
    <source>
        <dbReference type="Pfam" id="PF22985"/>
    </source>
</evidence>
<reference evidence="3 4" key="1">
    <citation type="submission" date="2019-03" db="EMBL/GenBank/DDBJ databases">
        <title>First draft genome of Liparis tanakae, snailfish: a comprehensive survey of snailfish specific genes.</title>
        <authorList>
            <person name="Kim W."/>
            <person name="Song I."/>
            <person name="Jeong J.-H."/>
            <person name="Kim D."/>
            <person name="Kim S."/>
            <person name="Ryu S."/>
            <person name="Song J.Y."/>
            <person name="Lee S.K."/>
        </authorList>
    </citation>
    <scope>NUCLEOTIDE SEQUENCE [LARGE SCALE GENOMIC DNA]</scope>
    <source>
        <tissue evidence="3">Muscle</tissue>
    </source>
</reference>
<feature type="domain" description="Protein bicaudal C homolog 1 KH-like" evidence="2">
    <location>
        <begin position="75"/>
        <end position="103"/>
    </location>
</feature>
<feature type="compositionally biased region" description="Basic and acidic residues" evidence="1">
    <location>
        <begin position="9"/>
        <end position="21"/>
    </location>
</feature>
<dbReference type="Proteomes" id="UP000314294">
    <property type="component" value="Unassembled WGS sequence"/>
</dbReference>
<name>A0A4Z2HXK5_9TELE</name>
<sequence length="189" mass="20280">MKSKRKKRETSLREESRHANAEESSGVIPIAVGNRSPPRTSHLSDSSRAHVPTLSPGPVPEPDALPVGTGVEVPSVIVKSVERNAVNMYEARKFLLGLESSGVTSTSSSSSPPSVMMNPATTIPSPSFICPVGLDILASAGLGLSNLGMTLYNYSLHPARKRLVSKDEEETLFFLPANALKMKRLCRGR</sequence>
<evidence type="ECO:0000256" key="1">
    <source>
        <dbReference type="SAM" id="MobiDB-lite"/>
    </source>
</evidence>
<comment type="caution">
    <text evidence="3">The sequence shown here is derived from an EMBL/GenBank/DDBJ whole genome shotgun (WGS) entry which is preliminary data.</text>
</comment>
<keyword evidence="4" id="KW-1185">Reference proteome</keyword>
<protein>
    <submittedName>
        <fullName evidence="3">Protein bicaudal C 1</fullName>
    </submittedName>
</protein>
<proteinExistence type="predicted"/>
<dbReference type="EMBL" id="SRLO01000161">
    <property type="protein sequence ID" value="TNN70579.1"/>
    <property type="molecule type" value="Genomic_DNA"/>
</dbReference>
<dbReference type="InterPro" id="IPR054727">
    <property type="entry name" value="BICC1_KH"/>
</dbReference>
<evidence type="ECO:0000313" key="4">
    <source>
        <dbReference type="Proteomes" id="UP000314294"/>
    </source>
</evidence>
<dbReference type="Pfam" id="PF22985">
    <property type="entry name" value="KH_BICC1"/>
    <property type="match status" value="1"/>
</dbReference>
<feature type="compositionally biased region" description="Polar residues" evidence="1">
    <location>
        <begin position="37"/>
        <end position="46"/>
    </location>
</feature>
<evidence type="ECO:0000313" key="3">
    <source>
        <dbReference type="EMBL" id="TNN70579.1"/>
    </source>
</evidence>
<organism evidence="3 4">
    <name type="scientific">Liparis tanakae</name>
    <name type="common">Tanaka's snailfish</name>
    <dbReference type="NCBI Taxonomy" id="230148"/>
    <lineage>
        <taxon>Eukaryota</taxon>
        <taxon>Metazoa</taxon>
        <taxon>Chordata</taxon>
        <taxon>Craniata</taxon>
        <taxon>Vertebrata</taxon>
        <taxon>Euteleostomi</taxon>
        <taxon>Actinopterygii</taxon>
        <taxon>Neopterygii</taxon>
        <taxon>Teleostei</taxon>
        <taxon>Neoteleostei</taxon>
        <taxon>Acanthomorphata</taxon>
        <taxon>Eupercaria</taxon>
        <taxon>Perciformes</taxon>
        <taxon>Cottioidei</taxon>
        <taxon>Cottales</taxon>
        <taxon>Liparidae</taxon>
        <taxon>Liparis</taxon>
    </lineage>
</organism>
<accession>A0A4Z2HXK5</accession>
<dbReference type="AlphaFoldDB" id="A0A4Z2HXK5"/>
<gene>
    <name evidence="3" type="primary">BICC1_1</name>
    <name evidence="3" type="ORF">EYF80_019163</name>
</gene>